<gene>
    <name evidence="2" type="ORF">E6K71_01370</name>
</gene>
<accession>A0A538SHQ7</accession>
<dbReference type="SUPFAM" id="SSF101801">
    <property type="entry name" value="Surface presentation of antigens (SPOA)"/>
    <property type="match status" value="1"/>
</dbReference>
<dbReference type="Gene3D" id="2.30.330.10">
    <property type="entry name" value="SpoA-like"/>
    <property type="match status" value="1"/>
</dbReference>
<dbReference type="Proteomes" id="UP000316292">
    <property type="component" value="Unassembled WGS sequence"/>
</dbReference>
<comment type="caution">
    <text evidence="2">The sequence shown here is derived from an EMBL/GenBank/DDBJ whole genome shotgun (WGS) entry which is preliminary data.</text>
</comment>
<organism evidence="2 3">
    <name type="scientific">Eiseniibacteriota bacterium</name>
    <dbReference type="NCBI Taxonomy" id="2212470"/>
    <lineage>
        <taxon>Bacteria</taxon>
        <taxon>Candidatus Eiseniibacteriota</taxon>
    </lineage>
</organism>
<dbReference type="AlphaFoldDB" id="A0A538SHQ7"/>
<name>A0A538SHQ7_UNCEI</name>
<protein>
    <submittedName>
        <fullName evidence="2">Uncharacterized protein</fullName>
    </submittedName>
</protein>
<feature type="region of interest" description="Disordered" evidence="1">
    <location>
        <begin position="67"/>
        <end position="86"/>
    </location>
</feature>
<dbReference type="EMBL" id="VBOR01000026">
    <property type="protein sequence ID" value="TMQ50912.1"/>
    <property type="molecule type" value="Genomic_DNA"/>
</dbReference>
<proteinExistence type="predicted"/>
<evidence type="ECO:0000313" key="2">
    <source>
        <dbReference type="EMBL" id="TMQ50912.1"/>
    </source>
</evidence>
<dbReference type="InterPro" id="IPR036429">
    <property type="entry name" value="SpoA-like_sf"/>
</dbReference>
<sequence length="86" mass="8810">MSRVLTREEIEALLASGPIVSDPTERIRIGDAVEVTIDGKTVAYGHLVSEGGRLTVRIHSLGKAGQRAGEGAAGAAGGTEAAEELI</sequence>
<evidence type="ECO:0000256" key="1">
    <source>
        <dbReference type="SAM" id="MobiDB-lite"/>
    </source>
</evidence>
<evidence type="ECO:0000313" key="3">
    <source>
        <dbReference type="Proteomes" id="UP000316292"/>
    </source>
</evidence>
<reference evidence="2 3" key="1">
    <citation type="journal article" date="2019" name="Nat. Microbiol.">
        <title>Mediterranean grassland soil C-N compound turnover is dependent on rainfall and depth, and is mediated by genomically divergent microorganisms.</title>
        <authorList>
            <person name="Diamond S."/>
            <person name="Andeer P.F."/>
            <person name="Li Z."/>
            <person name="Crits-Christoph A."/>
            <person name="Burstein D."/>
            <person name="Anantharaman K."/>
            <person name="Lane K.R."/>
            <person name="Thomas B.C."/>
            <person name="Pan C."/>
            <person name="Northen T.R."/>
            <person name="Banfield J.F."/>
        </authorList>
    </citation>
    <scope>NUCLEOTIDE SEQUENCE [LARGE SCALE GENOMIC DNA]</scope>
    <source>
        <strain evidence="2">WS_1</strain>
    </source>
</reference>